<dbReference type="Gene3D" id="3.40.50.1000">
    <property type="entry name" value="HAD superfamily/HAD-like"/>
    <property type="match status" value="1"/>
</dbReference>
<sequence>MVIDLDETLIHSVLDGMSRQTTGSASPPDFVLKMDVDHHPVRFSVHKRPHVDYFLNIVSRLSSCPVCWIRLTTHSFTKIARLLMYRNYRLPSHTLVNLLLNCLS</sequence>
<dbReference type="Proteomes" id="UP000274429">
    <property type="component" value="Unassembled WGS sequence"/>
</dbReference>
<evidence type="ECO:0000313" key="4">
    <source>
        <dbReference type="WBParaSite" id="TTAC_0000524601-mRNA-1"/>
    </source>
</evidence>
<evidence type="ECO:0000313" key="3">
    <source>
        <dbReference type="Proteomes" id="UP000274429"/>
    </source>
</evidence>
<dbReference type="PROSITE" id="PS50969">
    <property type="entry name" value="FCP1"/>
    <property type="match status" value="1"/>
</dbReference>
<proteinExistence type="predicted"/>
<dbReference type="InterPro" id="IPR023214">
    <property type="entry name" value="HAD_sf"/>
</dbReference>
<keyword evidence="3" id="KW-1185">Reference proteome</keyword>
<dbReference type="OrthoDB" id="277011at2759"/>
<dbReference type="InterPro" id="IPR036412">
    <property type="entry name" value="HAD-like_sf"/>
</dbReference>
<feature type="domain" description="FCP1 homology" evidence="1">
    <location>
        <begin position="1"/>
        <end position="104"/>
    </location>
</feature>
<protein>
    <submittedName>
        <fullName evidence="4">FCP1 homology domain-containing protein</fullName>
    </submittedName>
</protein>
<evidence type="ECO:0000259" key="1">
    <source>
        <dbReference type="PROSITE" id="PS50969"/>
    </source>
</evidence>
<dbReference type="STRING" id="6205.A0A0R3WWV6"/>
<dbReference type="WBParaSite" id="TTAC_0000524601-mRNA-1">
    <property type="protein sequence ID" value="TTAC_0000524601-mRNA-1"/>
    <property type="gene ID" value="TTAC_0000524601"/>
</dbReference>
<name>A0A0R3WWV6_HYDTA</name>
<dbReference type="Pfam" id="PF03031">
    <property type="entry name" value="NIF"/>
    <property type="match status" value="1"/>
</dbReference>
<evidence type="ECO:0000313" key="2">
    <source>
        <dbReference type="EMBL" id="VDM26531.1"/>
    </source>
</evidence>
<dbReference type="SUPFAM" id="SSF56784">
    <property type="entry name" value="HAD-like"/>
    <property type="match status" value="1"/>
</dbReference>
<reference evidence="2 3" key="2">
    <citation type="submission" date="2018-11" db="EMBL/GenBank/DDBJ databases">
        <authorList>
            <consortium name="Pathogen Informatics"/>
        </authorList>
    </citation>
    <scope>NUCLEOTIDE SEQUENCE [LARGE SCALE GENOMIC DNA]</scope>
</reference>
<gene>
    <name evidence="2" type="ORF">TTAC_LOCUS5231</name>
</gene>
<dbReference type="AlphaFoldDB" id="A0A0R3WWV6"/>
<dbReference type="InterPro" id="IPR004274">
    <property type="entry name" value="FCP1_dom"/>
</dbReference>
<accession>A0A0R3WWV6</accession>
<reference evidence="4" key="1">
    <citation type="submission" date="2017-02" db="UniProtKB">
        <authorList>
            <consortium name="WormBaseParasite"/>
        </authorList>
    </citation>
    <scope>IDENTIFICATION</scope>
</reference>
<organism evidence="4">
    <name type="scientific">Hydatigena taeniaeformis</name>
    <name type="common">Feline tapeworm</name>
    <name type="synonym">Taenia taeniaeformis</name>
    <dbReference type="NCBI Taxonomy" id="6205"/>
    <lineage>
        <taxon>Eukaryota</taxon>
        <taxon>Metazoa</taxon>
        <taxon>Spiralia</taxon>
        <taxon>Lophotrochozoa</taxon>
        <taxon>Platyhelminthes</taxon>
        <taxon>Cestoda</taxon>
        <taxon>Eucestoda</taxon>
        <taxon>Cyclophyllidea</taxon>
        <taxon>Taeniidae</taxon>
        <taxon>Hydatigera</taxon>
    </lineage>
</organism>
<dbReference type="EMBL" id="UYWX01006691">
    <property type="protein sequence ID" value="VDM26531.1"/>
    <property type="molecule type" value="Genomic_DNA"/>
</dbReference>